<evidence type="ECO:0000256" key="1">
    <source>
        <dbReference type="SAM" id="MobiDB-lite"/>
    </source>
</evidence>
<dbReference type="InterPro" id="IPR036661">
    <property type="entry name" value="Luciferase-like_sf"/>
</dbReference>
<gene>
    <name evidence="3" type="ORF">MMF94_03155</name>
</gene>
<evidence type="ECO:0000313" key="3">
    <source>
        <dbReference type="EMBL" id="MCH6164672.1"/>
    </source>
</evidence>
<feature type="region of interest" description="Disordered" evidence="1">
    <location>
        <begin position="110"/>
        <end position="143"/>
    </location>
</feature>
<dbReference type="PANTHER" id="PTHR30137">
    <property type="entry name" value="LUCIFERASE-LIKE MONOOXYGENASE"/>
    <property type="match status" value="1"/>
</dbReference>
<evidence type="ECO:0000259" key="2">
    <source>
        <dbReference type="Pfam" id="PF00296"/>
    </source>
</evidence>
<feature type="compositionally biased region" description="Low complexity" evidence="1">
    <location>
        <begin position="122"/>
        <end position="136"/>
    </location>
</feature>
<dbReference type="EMBL" id="JAKXMK010000003">
    <property type="protein sequence ID" value="MCH6164672.1"/>
    <property type="molecule type" value="Genomic_DNA"/>
</dbReference>
<dbReference type="Proteomes" id="UP001299970">
    <property type="component" value="Unassembled WGS sequence"/>
</dbReference>
<dbReference type="RefSeq" id="WP_241034705.1">
    <property type="nucleotide sequence ID" value="NZ_BAAAJF010000009.1"/>
</dbReference>
<dbReference type="PANTHER" id="PTHR30137:SF6">
    <property type="entry name" value="LUCIFERASE-LIKE MONOOXYGENASE"/>
    <property type="match status" value="1"/>
</dbReference>
<comment type="caution">
    <text evidence="3">The sequence shown here is derived from an EMBL/GenBank/DDBJ whole genome shotgun (WGS) entry which is preliminary data.</text>
</comment>
<feature type="domain" description="Luciferase-like" evidence="2">
    <location>
        <begin position="11"/>
        <end position="117"/>
    </location>
</feature>
<dbReference type="Gene3D" id="3.20.20.30">
    <property type="entry name" value="Luciferase-like domain"/>
    <property type="match status" value="1"/>
</dbReference>
<protein>
    <submittedName>
        <fullName evidence="3">LLM class flavin-dependent oxidoreductase</fullName>
    </submittedName>
</protein>
<dbReference type="InterPro" id="IPR050766">
    <property type="entry name" value="Bact_Lucif_Oxidored"/>
</dbReference>
<feature type="domain" description="Luciferase-like" evidence="2">
    <location>
        <begin position="212"/>
        <end position="352"/>
    </location>
</feature>
<dbReference type="Pfam" id="PF00296">
    <property type="entry name" value="Bac_luciferase"/>
    <property type="match status" value="2"/>
</dbReference>
<evidence type="ECO:0000313" key="4">
    <source>
        <dbReference type="Proteomes" id="UP001299970"/>
    </source>
</evidence>
<organism evidence="3 4">
    <name type="scientific">Pseudonocardia alaniniphila</name>
    <dbReference type="NCBI Taxonomy" id="75291"/>
    <lineage>
        <taxon>Bacteria</taxon>
        <taxon>Bacillati</taxon>
        <taxon>Actinomycetota</taxon>
        <taxon>Actinomycetes</taxon>
        <taxon>Pseudonocardiales</taxon>
        <taxon>Pseudonocardiaceae</taxon>
        <taxon>Pseudonocardia</taxon>
    </lineage>
</organism>
<sequence length="383" mass="39476">MTSHPELPLSILDLAPVPAGGTAADAIRNSIDLARAADRAGYNRFWVAEHHGVTGVASSSAPVLVAMIAGATERIRVGSGAVLMPPALPMVAAEQMGEIAALHPGRIDLGLGRTGPSRRRPPAAQAASPASGGNPPQDRVVDGLLIPAPAPGGGLPARVTVLAPLLGISFDTASADYAQQVTDILSYLDGTAIAADGLPLHVAVAEGADLEVWVLAAGSGDSATTAGAAGLPLAAAYHVVPSTVLDTVEAYRAAFRPGTGPRRLERPYVAVSADVVVADDDATAEELAAPYGQWVLGIRRGMGAEPYVTPEQARARVWTDEERAAVADRVSTQIVGSPSTVVEKLWTLARVTGADELIVTTITTEHTDRVRSYELLAKAWATG</sequence>
<accession>A0ABS9T832</accession>
<proteinExistence type="predicted"/>
<name>A0ABS9T832_9PSEU</name>
<dbReference type="SUPFAM" id="SSF51679">
    <property type="entry name" value="Bacterial luciferase-like"/>
    <property type="match status" value="1"/>
</dbReference>
<keyword evidence="4" id="KW-1185">Reference proteome</keyword>
<dbReference type="InterPro" id="IPR011251">
    <property type="entry name" value="Luciferase-like_dom"/>
</dbReference>
<reference evidence="3 4" key="1">
    <citation type="submission" date="2022-03" db="EMBL/GenBank/DDBJ databases">
        <title>Pseudonocardia alaer sp. nov., a novel actinomycete isolated from reed forest soil.</title>
        <authorList>
            <person name="Wang L."/>
        </authorList>
    </citation>
    <scope>NUCLEOTIDE SEQUENCE [LARGE SCALE GENOMIC DNA]</scope>
    <source>
        <strain evidence="3 4">Y-16303</strain>
    </source>
</reference>